<evidence type="ECO:0000259" key="5">
    <source>
        <dbReference type="Pfam" id="PF21036"/>
    </source>
</evidence>
<dbReference type="RefSeq" id="WP_146358379.1">
    <property type="nucleotide sequence ID" value="NZ_VOBR01000029.1"/>
</dbReference>
<feature type="domain" description="Erythromycin biosynthesis protein CIII-like N-terminal" evidence="5">
    <location>
        <begin position="23"/>
        <end position="207"/>
    </location>
</feature>
<dbReference type="InterPro" id="IPR010610">
    <property type="entry name" value="EryCIII-like_C"/>
</dbReference>
<keyword evidence="7" id="KW-1185">Reference proteome</keyword>
<dbReference type="Proteomes" id="UP000316639">
    <property type="component" value="Unassembled WGS sequence"/>
</dbReference>
<dbReference type="PANTHER" id="PTHR48050">
    <property type="entry name" value="STEROL 3-BETA-GLUCOSYLTRANSFERASE"/>
    <property type="match status" value="1"/>
</dbReference>
<name>A0A563EJE1_9PSEU</name>
<organism evidence="6 7">
    <name type="scientific">Lentzea tibetensis</name>
    <dbReference type="NCBI Taxonomy" id="2591470"/>
    <lineage>
        <taxon>Bacteria</taxon>
        <taxon>Bacillati</taxon>
        <taxon>Actinomycetota</taxon>
        <taxon>Actinomycetes</taxon>
        <taxon>Pseudonocardiales</taxon>
        <taxon>Pseudonocardiaceae</taxon>
        <taxon>Lentzea</taxon>
    </lineage>
</organism>
<comment type="similarity">
    <text evidence="1">Belongs to the glycosyltransferase 28 family.</text>
</comment>
<dbReference type="EMBL" id="VOBR01000029">
    <property type="protein sequence ID" value="TWP46870.1"/>
    <property type="molecule type" value="Genomic_DNA"/>
</dbReference>
<evidence type="ECO:0000259" key="4">
    <source>
        <dbReference type="Pfam" id="PF06722"/>
    </source>
</evidence>
<feature type="domain" description="Erythromycin biosynthesis protein CIII-like C-terminal" evidence="4">
    <location>
        <begin position="221"/>
        <end position="358"/>
    </location>
</feature>
<dbReference type="InterPro" id="IPR002213">
    <property type="entry name" value="UDP_glucos_trans"/>
</dbReference>
<keyword evidence="3" id="KW-0808">Transferase</keyword>
<dbReference type="Pfam" id="PF21036">
    <property type="entry name" value="EryCIII-like_N"/>
    <property type="match status" value="1"/>
</dbReference>
<dbReference type="OrthoDB" id="5488434at2"/>
<proteinExistence type="inferred from homology"/>
<reference evidence="6 7" key="1">
    <citation type="submission" date="2019-07" db="EMBL/GenBank/DDBJ databases">
        <title>Lentzea xizangensis sp. nov., isolated from Qinghai-Tibetan Plateau Soils.</title>
        <authorList>
            <person name="Huang J."/>
        </authorList>
    </citation>
    <scope>NUCLEOTIDE SEQUENCE [LARGE SCALE GENOMIC DNA]</scope>
    <source>
        <strain evidence="6 7">FXJ1.1311</strain>
    </source>
</reference>
<gene>
    <name evidence="6" type="ORF">FKR81_34240</name>
</gene>
<evidence type="ECO:0000256" key="3">
    <source>
        <dbReference type="ARBA" id="ARBA00022679"/>
    </source>
</evidence>
<dbReference type="GO" id="GO:0017000">
    <property type="term" value="P:antibiotic biosynthetic process"/>
    <property type="evidence" value="ECO:0007669"/>
    <property type="project" value="UniProtKB-ARBA"/>
</dbReference>
<accession>A0A563EJE1</accession>
<evidence type="ECO:0000313" key="6">
    <source>
        <dbReference type="EMBL" id="TWP46870.1"/>
    </source>
</evidence>
<dbReference type="InterPro" id="IPR048284">
    <property type="entry name" value="EryCIII-like_N"/>
</dbReference>
<dbReference type="CDD" id="cd03784">
    <property type="entry name" value="GT1_Gtf-like"/>
    <property type="match status" value="1"/>
</dbReference>
<evidence type="ECO:0000313" key="7">
    <source>
        <dbReference type="Proteomes" id="UP000316639"/>
    </source>
</evidence>
<dbReference type="GO" id="GO:0016758">
    <property type="term" value="F:hexosyltransferase activity"/>
    <property type="evidence" value="ECO:0007669"/>
    <property type="project" value="UniProtKB-ARBA"/>
</dbReference>
<dbReference type="InterPro" id="IPR050426">
    <property type="entry name" value="Glycosyltransferase_28"/>
</dbReference>
<evidence type="ECO:0000256" key="1">
    <source>
        <dbReference type="ARBA" id="ARBA00006962"/>
    </source>
</evidence>
<dbReference type="AlphaFoldDB" id="A0A563EJE1"/>
<protein>
    <submittedName>
        <fullName evidence="6">DUF1205 domain-containing protein</fullName>
    </submittedName>
</protein>
<dbReference type="GO" id="GO:0008194">
    <property type="term" value="F:UDP-glycosyltransferase activity"/>
    <property type="evidence" value="ECO:0007669"/>
    <property type="project" value="InterPro"/>
</dbReference>
<keyword evidence="2" id="KW-0328">Glycosyltransferase</keyword>
<dbReference type="Gene3D" id="3.40.50.2000">
    <property type="entry name" value="Glycogen Phosphorylase B"/>
    <property type="match status" value="2"/>
</dbReference>
<evidence type="ECO:0000256" key="2">
    <source>
        <dbReference type="ARBA" id="ARBA00022676"/>
    </source>
</evidence>
<dbReference type="SUPFAM" id="SSF53756">
    <property type="entry name" value="UDP-Glycosyltransferase/glycogen phosphorylase"/>
    <property type="match status" value="1"/>
</dbReference>
<comment type="caution">
    <text evidence="6">The sequence shown here is derived from an EMBL/GenBank/DDBJ whole genome shotgun (WGS) entry which is preliminary data.</text>
</comment>
<dbReference type="PANTHER" id="PTHR48050:SF13">
    <property type="entry name" value="STEROL 3-BETA-GLUCOSYLTRANSFERASE UGT80A2"/>
    <property type="match status" value="1"/>
</dbReference>
<sequence>MRVLFCGVPAAGHLFPLIPLVNAARSAGHEVLVASLDGAESAVGDLPFANIAPGVDWRRELRALGAAKLPEQMARTVESNSADRAAFVPLAALVNDLVVDRAIELARSWRPDVVVYEYLFPAAAAAATAAGVPAVRHDLGFTDIAPLHELMVAQLSVPVEPVWSIDVAPPSMVGGVSRGWPMRPVSHNGEGVVPPRGPRARIAVTLGTVAPKVGGLSRLDRVVSAAAGVDAEFVLVMGDIDISGLGGLPSNVTPCGWVPWDALVRTSDAVIHHGGSGTALAALTAGVPQLVLPDGSDRFITAAAVAARGAGVSATSEDISPDLVGSLLTDPGLRAAASEVSREIADMPPPPVLINRLATLSSSRQA</sequence>
<dbReference type="Pfam" id="PF06722">
    <property type="entry name" value="EryCIII-like_C"/>
    <property type="match status" value="1"/>
</dbReference>